<dbReference type="AlphaFoldDB" id="A0A4S4EF28"/>
<evidence type="ECO:0000259" key="5">
    <source>
        <dbReference type="Pfam" id="PF00271"/>
    </source>
</evidence>
<evidence type="ECO:0000256" key="2">
    <source>
        <dbReference type="ARBA" id="ARBA00022801"/>
    </source>
</evidence>
<keyword evidence="8" id="KW-1185">Reference proteome</keyword>
<dbReference type="PANTHER" id="PTHR14025:SF29">
    <property type="entry name" value="TRANSCRIPTION-REPAIR-COUPLING FACTOR"/>
    <property type="match status" value="1"/>
</dbReference>
<dbReference type="Proteomes" id="UP000306102">
    <property type="component" value="Unassembled WGS sequence"/>
</dbReference>
<keyword evidence="3" id="KW-0347">Helicase</keyword>
<reference evidence="7 8" key="1">
    <citation type="journal article" date="2018" name="Proc. Natl. Acad. Sci. U.S.A.">
        <title>Draft genome sequence of Camellia sinensis var. sinensis provides insights into the evolution of the tea genome and tea quality.</title>
        <authorList>
            <person name="Wei C."/>
            <person name="Yang H."/>
            <person name="Wang S."/>
            <person name="Zhao J."/>
            <person name="Liu C."/>
            <person name="Gao L."/>
            <person name="Xia E."/>
            <person name="Lu Y."/>
            <person name="Tai Y."/>
            <person name="She G."/>
            <person name="Sun J."/>
            <person name="Cao H."/>
            <person name="Tong W."/>
            <person name="Gao Q."/>
            <person name="Li Y."/>
            <person name="Deng W."/>
            <person name="Jiang X."/>
            <person name="Wang W."/>
            <person name="Chen Q."/>
            <person name="Zhang S."/>
            <person name="Li H."/>
            <person name="Wu J."/>
            <person name="Wang P."/>
            <person name="Li P."/>
            <person name="Shi C."/>
            <person name="Zheng F."/>
            <person name="Jian J."/>
            <person name="Huang B."/>
            <person name="Shan D."/>
            <person name="Shi M."/>
            <person name="Fang C."/>
            <person name="Yue Y."/>
            <person name="Li F."/>
            <person name="Li D."/>
            <person name="Wei S."/>
            <person name="Han B."/>
            <person name="Jiang C."/>
            <person name="Yin Y."/>
            <person name="Xia T."/>
            <person name="Zhang Z."/>
            <person name="Bennetzen J.L."/>
            <person name="Zhao S."/>
            <person name="Wan X."/>
        </authorList>
    </citation>
    <scope>NUCLEOTIDE SEQUENCE [LARGE SCALE GENOMIC DNA]</scope>
    <source>
        <strain evidence="8">cv. Shuchazao</strain>
        <tissue evidence="7">Leaf</tissue>
    </source>
</reference>
<dbReference type="InterPro" id="IPR001650">
    <property type="entry name" value="Helicase_C-like"/>
</dbReference>
<evidence type="ECO:0008006" key="9">
    <source>
        <dbReference type="Google" id="ProtNLM"/>
    </source>
</evidence>
<evidence type="ECO:0000259" key="6">
    <source>
        <dbReference type="Pfam" id="PF03461"/>
    </source>
</evidence>
<dbReference type="GO" id="GO:0004386">
    <property type="term" value="F:helicase activity"/>
    <property type="evidence" value="ECO:0007669"/>
    <property type="project" value="UniProtKB-KW"/>
</dbReference>
<dbReference type="STRING" id="542762.A0A4S4EF28"/>
<dbReference type="PANTHER" id="PTHR14025">
    <property type="entry name" value="FANCONI ANEMIA GROUP M FANCM FAMILY MEMBER"/>
    <property type="match status" value="1"/>
</dbReference>
<comment type="caution">
    <text evidence="7">The sequence shown here is derived from an EMBL/GenBank/DDBJ whole genome shotgun (WGS) entry which is preliminary data.</text>
</comment>
<evidence type="ECO:0000256" key="1">
    <source>
        <dbReference type="ARBA" id="ARBA00022741"/>
    </source>
</evidence>
<dbReference type="Gene3D" id="3.40.50.300">
    <property type="entry name" value="P-loop containing nucleotide triphosphate hydrolases"/>
    <property type="match status" value="1"/>
</dbReference>
<evidence type="ECO:0000256" key="3">
    <source>
        <dbReference type="ARBA" id="ARBA00022806"/>
    </source>
</evidence>
<feature type="domain" description="Helicase C-terminal" evidence="5">
    <location>
        <begin position="61"/>
        <end position="113"/>
    </location>
</feature>
<keyword evidence="1" id="KW-0547">Nucleotide-binding</keyword>
<dbReference type="GO" id="GO:0016787">
    <property type="term" value="F:hydrolase activity"/>
    <property type="evidence" value="ECO:0007669"/>
    <property type="project" value="UniProtKB-KW"/>
</dbReference>
<name>A0A4S4EF28_CAMSN</name>
<protein>
    <recommendedName>
        <fullName evidence="9">Helicase C-terminal domain-containing protein</fullName>
    </recommendedName>
</protein>
<accession>A0A4S4EF28</accession>
<sequence length="371" mass="42015">MVYVEIVFSNGLYSKAISLVKSKSIMSFLTTSTPCLSQLSSCPFASLTWINSLLIVVLQYSKQLEETMEKFAHGEVKILICTNIVESGLDIQNANTIIIQDVQQFGLAQLYQERLVALEECRDLGQGFQLAERDMAIRGFGNIFGEQQTGDIGNVGIDLFFEMLFESLSKVEEHRVVSVPYQSVQLDLNIKPHLPSEYINYLENPMEIINDAENAAEKDIWSLMQFTENLRRQYGKEPYSMEILLKKLYVRRMAADLGITRIYASGKMVGMKTNMSKKVFKLVTDSMASEVHRHSLGFKDDQIKAELLLELPRGQLLNWIFQCLAELHASLPALKARHKLRRIGNYTSVDSPGNAKLASVKHNSKLTTEKM</sequence>
<dbReference type="InterPro" id="IPR037235">
    <property type="entry name" value="TRCF-like_C_D7"/>
</dbReference>
<dbReference type="GO" id="GO:0005524">
    <property type="term" value="F:ATP binding"/>
    <property type="evidence" value="ECO:0007669"/>
    <property type="project" value="UniProtKB-KW"/>
</dbReference>
<dbReference type="SUPFAM" id="SSF52540">
    <property type="entry name" value="P-loop containing nucleoside triphosphate hydrolases"/>
    <property type="match status" value="1"/>
</dbReference>
<dbReference type="InterPro" id="IPR027417">
    <property type="entry name" value="P-loop_NTPase"/>
</dbReference>
<evidence type="ECO:0000313" key="8">
    <source>
        <dbReference type="Proteomes" id="UP000306102"/>
    </source>
</evidence>
<evidence type="ECO:0000256" key="4">
    <source>
        <dbReference type="ARBA" id="ARBA00022840"/>
    </source>
</evidence>
<dbReference type="GO" id="GO:0006281">
    <property type="term" value="P:DNA repair"/>
    <property type="evidence" value="ECO:0007669"/>
    <property type="project" value="InterPro"/>
</dbReference>
<dbReference type="InterPro" id="IPR005118">
    <property type="entry name" value="TRCF_C"/>
</dbReference>
<organism evidence="7 8">
    <name type="scientific">Camellia sinensis var. sinensis</name>
    <name type="common">China tea</name>
    <dbReference type="NCBI Taxonomy" id="542762"/>
    <lineage>
        <taxon>Eukaryota</taxon>
        <taxon>Viridiplantae</taxon>
        <taxon>Streptophyta</taxon>
        <taxon>Embryophyta</taxon>
        <taxon>Tracheophyta</taxon>
        <taxon>Spermatophyta</taxon>
        <taxon>Magnoliopsida</taxon>
        <taxon>eudicotyledons</taxon>
        <taxon>Gunneridae</taxon>
        <taxon>Pentapetalae</taxon>
        <taxon>asterids</taxon>
        <taxon>Ericales</taxon>
        <taxon>Theaceae</taxon>
        <taxon>Camellia</taxon>
    </lineage>
</organism>
<feature type="domain" description="Transcription-repair-coupling factor C-terminal" evidence="6">
    <location>
        <begin position="188"/>
        <end position="276"/>
    </location>
</feature>
<dbReference type="SUPFAM" id="SSF143517">
    <property type="entry name" value="TRCF domain-like"/>
    <property type="match status" value="1"/>
</dbReference>
<dbReference type="Pfam" id="PF03461">
    <property type="entry name" value="TRCF"/>
    <property type="match status" value="1"/>
</dbReference>
<dbReference type="Pfam" id="PF00271">
    <property type="entry name" value="Helicase_C"/>
    <property type="match status" value="1"/>
</dbReference>
<keyword evidence="2" id="KW-0378">Hydrolase</keyword>
<dbReference type="EMBL" id="SDRB02005229">
    <property type="protein sequence ID" value="THG14562.1"/>
    <property type="molecule type" value="Genomic_DNA"/>
</dbReference>
<dbReference type="Gene3D" id="3.90.1150.50">
    <property type="entry name" value="Transcription-repair-coupling factor, D7 domain"/>
    <property type="match status" value="1"/>
</dbReference>
<keyword evidence="4" id="KW-0067">ATP-binding</keyword>
<evidence type="ECO:0000313" key="7">
    <source>
        <dbReference type="EMBL" id="THG14562.1"/>
    </source>
</evidence>
<gene>
    <name evidence="7" type="ORF">TEA_004968</name>
</gene>
<proteinExistence type="predicted"/>